<reference evidence="1" key="1">
    <citation type="submission" date="2018-10" db="EMBL/GenBank/DDBJ databases">
        <title>Schaedlerella arabinophila gen. nov. sp. nov., isolated from the mouse intestinal tract and comparative analysis with the genome of the closely related altered Schaedler flora strain ASF502.</title>
        <authorList>
            <person name="Miyake S."/>
            <person name="Soh M."/>
            <person name="Seedorf H."/>
        </authorList>
    </citation>
    <scope>NUCLEOTIDE SEQUENCE [LARGE SCALE GENOMIC DNA]</scope>
    <source>
        <strain evidence="1">DSM 106076</strain>
    </source>
</reference>
<dbReference type="Proteomes" id="UP000274920">
    <property type="component" value="Unassembled WGS sequence"/>
</dbReference>
<name>A0A426DPJ7_9FIRM</name>
<evidence type="ECO:0000313" key="1">
    <source>
        <dbReference type="EMBL" id="RRK34749.1"/>
    </source>
</evidence>
<accession>A0A426DPJ7</accession>
<gene>
    <name evidence="1" type="ORF">EBB54_27975</name>
</gene>
<keyword evidence="2" id="KW-1185">Reference proteome</keyword>
<proteinExistence type="predicted"/>
<organism evidence="1 2">
    <name type="scientific">Schaedlerella arabinosiphila</name>
    <dbReference type="NCBI Taxonomy" id="2044587"/>
    <lineage>
        <taxon>Bacteria</taxon>
        <taxon>Bacillati</taxon>
        <taxon>Bacillota</taxon>
        <taxon>Clostridia</taxon>
        <taxon>Lachnospirales</taxon>
        <taxon>Lachnospiraceae</taxon>
        <taxon>Schaedlerella</taxon>
    </lineage>
</organism>
<dbReference type="AlphaFoldDB" id="A0A426DPJ7"/>
<comment type="caution">
    <text evidence="1">The sequence shown here is derived from an EMBL/GenBank/DDBJ whole genome shotgun (WGS) entry which is preliminary data.</text>
</comment>
<sequence length="105" mass="12504">MAKILTNQRDVPFELSFKYPLEKGYTFKEMSMKNIKEFQGFLDKVSRMTVQQVDNLYARKPYANDCYNGMQVYHYGVTETFRIHVVLEAGYYKIIRLDPNHKVHN</sequence>
<protein>
    <recommendedName>
        <fullName evidence="3">Type II toxin-antitoxin system RelE/ParE family toxin</fullName>
    </recommendedName>
</protein>
<evidence type="ECO:0008006" key="3">
    <source>
        <dbReference type="Google" id="ProtNLM"/>
    </source>
</evidence>
<dbReference type="EMBL" id="RHJS01000002">
    <property type="protein sequence ID" value="RRK34749.1"/>
    <property type="molecule type" value="Genomic_DNA"/>
</dbReference>
<evidence type="ECO:0000313" key="2">
    <source>
        <dbReference type="Proteomes" id="UP000274920"/>
    </source>
</evidence>
<dbReference type="RefSeq" id="WP_125129852.1">
    <property type="nucleotide sequence ID" value="NZ_RHJS01000002.1"/>
</dbReference>
<dbReference type="NCBIfam" id="NF046006">
    <property type="entry name" value="MAG6450_fam"/>
    <property type="match status" value="1"/>
</dbReference>